<feature type="transmembrane region" description="Helical" evidence="8">
    <location>
        <begin position="291"/>
        <end position="314"/>
    </location>
</feature>
<dbReference type="FunFam" id="1.10.3720.10:FF:000088">
    <property type="entry name" value="Iron(III) ABC transporter, permease protein"/>
    <property type="match status" value="1"/>
</dbReference>
<gene>
    <name evidence="10" type="ordered locus">DP1395</name>
</gene>
<feature type="transmembrane region" description="Helical" evidence="8">
    <location>
        <begin position="232"/>
        <end position="259"/>
    </location>
</feature>
<evidence type="ECO:0000256" key="3">
    <source>
        <dbReference type="ARBA" id="ARBA00022475"/>
    </source>
</evidence>
<keyword evidence="5 8" id="KW-0812">Transmembrane</keyword>
<evidence type="ECO:0000256" key="6">
    <source>
        <dbReference type="ARBA" id="ARBA00022989"/>
    </source>
</evidence>
<evidence type="ECO:0000313" key="11">
    <source>
        <dbReference type="Proteomes" id="UP000000602"/>
    </source>
</evidence>
<name>Q6ANF0_DESPS</name>
<feature type="transmembrane region" description="Helical" evidence="8">
    <location>
        <begin position="60"/>
        <end position="81"/>
    </location>
</feature>
<dbReference type="Proteomes" id="UP000000602">
    <property type="component" value="Chromosome"/>
</dbReference>
<protein>
    <submittedName>
        <fullName evidence="10">Related to iron(III) ABC transporter, permease protein (HitB)</fullName>
    </submittedName>
</protein>
<reference evidence="11" key="1">
    <citation type="journal article" date="2004" name="Environ. Microbiol.">
        <title>The genome of Desulfotalea psychrophila, a sulfate-reducing bacterium from permanently cold Arctic sediments.</title>
        <authorList>
            <person name="Rabus R."/>
            <person name="Ruepp A."/>
            <person name="Frickey T."/>
            <person name="Rattei T."/>
            <person name="Fartmann B."/>
            <person name="Stark M."/>
            <person name="Bauer M."/>
            <person name="Zibat A."/>
            <person name="Lombardot T."/>
            <person name="Becker I."/>
            <person name="Amann J."/>
            <person name="Gellner K."/>
            <person name="Teeling H."/>
            <person name="Leuschner W.D."/>
            <person name="Gloeckner F.-O."/>
            <person name="Lupas A.N."/>
            <person name="Amann R."/>
            <person name="Klenk H.-P."/>
        </authorList>
    </citation>
    <scope>NUCLEOTIDE SEQUENCE [LARGE SCALE GENOMIC DNA]</scope>
    <source>
        <strain evidence="11">DSM 12343 / LSv54</strain>
    </source>
</reference>
<keyword evidence="4" id="KW-0997">Cell inner membrane</keyword>
<feature type="transmembrane region" description="Helical" evidence="8">
    <location>
        <begin position="20"/>
        <end position="40"/>
    </location>
</feature>
<accession>Q6ANF0</accession>
<feature type="transmembrane region" description="Helical" evidence="8">
    <location>
        <begin position="468"/>
        <end position="485"/>
    </location>
</feature>
<feature type="transmembrane region" description="Helical" evidence="8">
    <location>
        <begin position="411"/>
        <end position="435"/>
    </location>
</feature>
<feature type="transmembrane region" description="Helical" evidence="8">
    <location>
        <begin position="198"/>
        <end position="220"/>
    </location>
</feature>
<evidence type="ECO:0000256" key="2">
    <source>
        <dbReference type="ARBA" id="ARBA00022448"/>
    </source>
</evidence>
<keyword evidence="11" id="KW-1185">Reference proteome</keyword>
<organism evidence="10 11">
    <name type="scientific">Desulfotalea psychrophila (strain LSv54 / DSM 12343)</name>
    <dbReference type="NCBI Taxonomy" id="177439"/>
    <lineage>
        <taxon>Bacteria</taxon>
        <taxon>Pseudomonadati</taxon>
        <taxon>Thermodesulfobacteriota</taxon>
        <taxon>Desulfobulbia</taxon>
        <taxon>Desulfobulbales</taxon>
        <taxon>Desulfocapsaceae</taxon>
        <taxon>Desulfotalea</taxon>
    </lineage>
</organism>
<proteinExistence type="inferred from homology"/>
<keyword evidence="7 8" id="KW-0472">Membrane</keyword>
<feature type="transmembrane region" description="Helical" evidence="8">
    <location>
        <begin position="143"/>
        <end position="160"/>
    </location>
</feature>
<evidence type="ECO:0000313" key="10">
    <source>
        <dbReference type="EMBL" id="CAG36124.1"/>
    </source>
</evidence>
<keyword evidence="3" id="KW-1003">Cell membrane</keyword>
<evidence type="ECO:0000256" key="5">
    <source>
        <dbReference type="ARBA" id="ARBA00022692"/>
    </source>
</evidence>
<feature type="transmembrane region" description="Helical" evidence="8">
    <location>
        <begin position="518"/>
        <end position="537"/>
    </location>
</feature>
<dbReference type="CDD" id="cd06261">
    <property type="entry name" value="TM_PBP2"/>
    <property type="match status" value="2"/>
</dbReference>
<evidence type="ECO:0000259" key="9">
    <source>
        <dbReference type="PROSITE" id="PS50928"/>
    </source>
</evidence>
<dbReference type="GO" id="GO:0005886">
    <property type="term" value="C:plasma membrane"/>
    <property type="evidence" value="ECO:0007669"/>
    <property type="project" value="UniProtKB-SubCell"/>
</dbReference>
<feature type="transmembrane region" description="Helical" evidence="8">
    <location>
        <begin position="334"/>
        <end position="353"/>
    </location>
</feature>
<keyword evidence="6 8" id="KW-1133">Transmembrane helix</keyword>
<comment type="similarity">
    <text evidence="8">Belongs to the binding-protein-dependent transport system permease family.</text>
</comment>
<dbReference type="Pfam" id="PF00528">
    <property type="entry name" value="BPD_transp_1"/>
    <property type="match status" value="1"/>
</dbReference>
<dbReference type="Gene3D" id="1.10.3720.10">
    <property type="entry name" value="MetI-like"/>
    <property type="match status" value="2"/>
</dbReference>
<evidence type="ECO:0000256" key="7">
    <source>
        <dbReference type="ARBA" id="ARBA00023136"/>
    </source>
</evidence>
<feature type="transmembrane region" description="Helical" evidence="8">
    <location>
        <begin position="93"/>
        <end position="115"/>
    </location>
</feature>
<dbReference type="STRING" id="177439.DP1395"/>
<dbReference type="EMBL" id="CR522870">
    <property type="protein sequence ID" value="CAG36124.1"/>
    <property type="molecule type" value="Genomic_DNA"/>
</dbReference>
<dbReference type="RefSeq" id="WP_011188636.1">
    <property type="nucleotide sequence ID" value="NC_006138.1"/>
</dbReference>
<dbReference type="SUPFAM" id="SSF161098">
    <property type="entry name" value="MetI-like"/>
    <property type="match status" value="2"/>
</dbReference>
<dbReference type="OrthoDB" id="9795403at2"/>
<evidence type="ECO:0000256" key="1">
    <source>
        <dbReference type="ARBA" id="ARBA00004429"/>
    </source>
</evidence>
<evidence type="ECO:0000256" key="8">
    <source>
        <dbReference type="RuleBase" id="RU363032"/>
    </source>
</evidence>
<dbReference type="KEGG" id="dps:DP1395"/>
<feature type="domain" description="ABC transmembrane type-1" evidence="9">
    <location>
        <begin position="57"/>
        <end position="260"/>
    </location>
</feature>
<dbReference type="GO" id="GO:0055085">
    <property type="term" value="P:transmembrane transport"/>
    <property type="evidence" value="ECO:0007669"/>
    <property type="project" value="InterPro"/>
</dbReference>
<dbReference type="PANTHER" id="PTHR43357:SF3">
    <property type="entry name" value="FE(3+)-TRANSPORT SYSTEM PERMEASE PROTEIN FBPB 2"/>
    <property type="match status" value="1"/>
</dbReference>
<dbReference type="InterPro" id="IPR000515">
    <property type="entry name" value="MetI-like"/>
</dbReference>
<dbReference type="eggNOG" id="COG1178">
    <property type="taxonomic scope" value="Bacteria"/>
</dbReference>
<dbReference type="InterPro" id="IPR035906">
    <property type="entry name" value="MetI-like_sf"/>
</dbReference>
<feature type="transmembrane region" description="Helical" evidence="8">
    <location>
        <begin position="365"/>
        <end position="391"/>
    </location>
</feature>
<comment type="subcellular location">
    <subcellularLocation>
        <location evidence="1">Cell inner membrane</location>
        <topology evidence="1">Multi-pass membrane protein</topology>
    </subcellularLocation>
    <subcellularLocation>
        <location evidence="8">Cell membrane</location>
        <topology evidence="8">Multi-pass membrane protein</topology>
    </subcellularLocation>
</comment>
<dbReference type="HOGENOM" id="CLU_021838_0_2_7"/>
<evidence type="ECO:0000256" key="4">
    <source>
        <dbReference type="ARBA" id="ARBA00022519"/>
    </source>
</evidence>
<dbReference type="AlphaFoldDB" id="Q6ANF0"/>
<dbReference type="PROSITE" id="PS50928">
    <property type="entry name" value="ABC_TM1"/>
    <property type="match status" value="2"/>
</dbReference>
<dbReference type="PANTHER" id="PTHR43357">
    <property type="entry name" value="INNER MEMBRANE ABC TRANSPORTER PERMEASE PROTEIN YDCV"/>
    <property type="match status" value="1"/>
</dbReference>
<keyword evidence="2 8" id="KW-0813">Transport</keyword>
<sequence>MRTFLKLRLAGLDSWQISAITLAGLVVIPIGVIFCSVFQAEQEIWRHLSETVLTSLLLNTFWLGAGVLVCTTILGVGFGWLTGACSFPGKSFFSWALTLPMAIPAYVMAFIFIGVMDFAGPVQSVIRMIPGCSDLIFEVRSRPFVVIVISATLYPYVYLLSRAAFLSQGRVLIEAAQTLGVSPWIAFWKVSLPMARPWIVSGLVLVLMETLADFGTVSVFNYDTFTTAIYKAWFGFFSLQAAAQLSSILVLFALVLVLVEASYKAKMRFYSNGKGRNAYSRIQLKGWQARGATLACSLMVIFAFVLPVIQLVYWAIGLAGKDLPNYASQAGQTLFLGGGAAVLTCLCALLLSYVKRRSPHRLNLLCAKVSTIGYALPGTVLAIGIFIPIVWLDNQLQIIAQYLFQVNIGTVFQGTLFVMFMAYVVRFLAAGFSAIDSNMLGISPSLDEAASLTGVKGRRLIRLIHLPLLKKGLLTALILVMVDVVKEMPITLMTRPFGWDTLAVKIYELTSEGEWERAALPSLYLVLASIIPVILLIRQTEEA</sequence>
<feature type="domain" description="ABC transmembrane type-1" evidence="9">
    <location>
        <begin position="330"/>
        <end position="536"/>
    </location>
</feature>